<dbReference type="Pfam" id="PF08808">
    <property type="entry name" value="RES"/>
    <property type="match status" value="1"/>
</dbReference>
<dbReference type="RefSeq" id="WP_194111338.1">
    <property type="nucleotide sequence ID" value="NZ_JADFFL010000003.1"/>
</dbReference>
<dbReference type="InterPro" id="IPR014914">
    <property type="entry name" value="RES_dom"/>
</dbReference>
<sequence>MLVYRITRNLYANDLSGMGARLYGGRWNSVGQSMLYTASSRALAVLECLVHLSATLIPDGFCIVTIKVPEDIFEPDTDIFPPNWNAFPEPDILKRTGDFFLKENQNLLMKVPSAIVQEEFNYLINPFHPKTALIKVTDVVPFTFDTRLL</sequence>
<dbReference type="EMBL" id="JADFFL010000003">
    <property type="protein sequence ID" value="MBE9662149.1"/>
    <property type="molecule type" value="Genomic_DNA"/>
</dbReference>
<protein>
    <submittedName>
        <fullName evidence="2">RES family NAD+ phosphorylase</fullName>
    </submittedName>
</protein>
<dbReference type="Proteomes" id="UP000622475">
    <property type="component" value="Unassembled WGS sequence"/>
</dbReference>
<evidence type="ECO:0000313" key="2">
    <source>
        <dbReference type="EMBL" id="MBE9662149.1"/>
    </source>
</evidence>
<dbReference type="SMART" id="SM00953">
    <property type="entry name" value="RES"/>
    <property type="match status" value="1"/>
</dbReference>
<keyword evidence="3" id="KW-1185">Reference proteome</keyword>
<proteinExistence type="predicted"/>
<organism evidence="2 3">
    <name type="scientific">Mucilaginibacter myungsuensis</name>
    <dbReference type="NCBI Taxonomy" id="649104"/>
    <lineage>
        <taxon>Bacteria</taxon>
        <taxon>Pseudomonadati</taxon>
        <taxon>Bacteroidota</taxon>
        <taxon>Sphingobacteriia</taxon>
        <taxon>Sphingobacteriales</taxon>
        <taxon>Sphingobacteriaceae</taxon>
        <taxon>Mucilaginibacter</taxon>
    </lineage>
</organism>
<comment type="caution">
    <text evidence="2">The sequence shown here is derived from an EMBL/GenBank/DDBJ whole genome shotgun (WGS) entry which is preliminary data.</text>
</comment>
<dbReference type="AlphaFoldDB" id="A0A929PWH8"/>
<evidence type="ECO:0000259" key="1">
    <source>
        <dbReference type="SMART" id="SM00953"/>
    </source>
</evidence>
<reference evidence="2" key="1">
    <citation type="submission" date="2020-10" db="EMBL/GenBank/DDBJ databases">
        <title>Mucilaginibacter mali sp. nov., isolated from rhizosphere soil of apple orchard.</title>
        <authorList>
            <person name="Lee J.-S."/>
            <person name="Kim H.S."/>
            <person name="Kim J.-S."/>
        </authorList>
    </citation>
    <scope>NUCLEOTIDE SEQUENCE</scope>
    <source>
        <strain evidence="2">KCTC 22746</strain>
    </source>
</reference>
<gene>
    <name evidence="2" type="ORF">IRJ16_09655</name>
</gene>
<name>A0A929PWH8_9SPHI</name>
<accession>A0A929PWH8</accession>
<feature type="domain" description="RES" evidence="1">
    <location>
        <begin position="14"/>
        <end position="138"/>
    </location>
</feature>
<evidence type="ECO:0000313" key="3">
    <source>
        <dbReference type="Proteomes" id="UP000622475"/>
    </source>
</evidence>